<dbReference type="FunFam" id="2.40.10.10:FF:000015">
    <property type="entry name" value="Atrial natriuretic peptide-converting enzyme"/>
    <property type="match status" value="1"/>
</dbReference>
<dbReference type="GO" id="GO:0005576">
    <property type="term" value="C:extracellular region"/>
    <property type="evidence" value="ECO:0007669"/>
    <property type="project" value="UniProtKB-SubCell"/>
</dbReference>
<dbReference type="SMART" id="SM00680">
    <property type="entry name" value="CLIP"/>
    <property type="match status" value="1"/>
</dbReference>
<dbReference type="GO" id="GO:0004252">
    <property type="term" value="F:serine-type endopeptidase activity"/>
    <property type="evidence" value="ECO:0007669"/>
    <property type="project" value="InterPro"/>
</dbReference>
<dbReference type="PANTHER" id="PTHR24260:SF147">
    <property type="entry name" value="EG:BACR7A4.3 PROTEIN-RELATED"/>
    <property type="match status" value="1"/>
</dbReference>
<keyword evidence="3 9" id="KW-0645">Protease</keyword>
<accession>A0A9B0F5Z2</accession>
<dbReference type="SUPFAM" id="SSF50494">
    <property type="entry name" value="Trypsin-like serine proteases"/>
    <property type="match status" value="1"/>
</dbReference>
<dbReference type="PROSITE" id="PS00134">
    <property type="entry name" value="TRYPSIN_HIS"/>
    <property type="match status" value="1"/>
</dbReference>
<feature type="chain" id="PRO_5039337155" evidence="10">
    <location>
        <begin position="26"/>
        <end position="401"/>
    </location>
</feature>
<keyword evidence="6 9" id="KW-0720">Serine protease</keyword>
<evidence type="ECO:0000256" key="4">
    <source>
        <dbReference type="ARBA" id="ARBA00022729"/>
    </source>
</evidence>
<keyword evidence="4 10" id="KW-0732">Signal</keyword>
<evidence type="ECO:0000313" key="13">
    <source>
        <dbReference type="RefSeq" id="XP_003401334.1"/>
    </source>
</evidence>
<dbReference type="AlphaFoldDB" id="A0A9B0F5Z2"/>
<dbReference type="GeneID" id="100645388"/>
<evidence type="ECO:0000259" key="11">
    <source>
        <dbReference type="PROSITE" id="PS50240"/>
    </source>
</evidence>
<dbReference type="InterPro" id="IPR001254">
    <property type="entry name" value="Trypsin_dom"/>
</dbReference>
<reference evidence="13" key="1">
    <citation type="submission" date="2025-08" db="UniProtKB">
        <authorList>
            <consortium name="RefSeq"/>
        </authorList>
    </citation>
    <scope>IDENTIFICATION</scope>
</reference>
<dbReference type="PROSITE" id="PS51257">
    <property type="entry name" value="PROKAR_LIPOPROTEIN"/>
    <property type="match status" value="1"/>
</dbReference>
<evidence type="ECO:0000256" key="6">
    <source>
        <dbReference type="ARBA" id="ARBA00022825"/>
    </source>
</evidence>
<evidence type="ECO:0000256" key="2">
    <source>
        <dbReference type="ARBA" id="ARBA00022525"/>
    </source>
</evidence>
<evidence type="ECO:0000256" key="3">
    <source>
        <dbReference type="ARBA" id="ARBA00022670"/>
    </source>
</evidence>
<keyword evidence="12" id="KW-1185">Reference proteome</keyword>
<evidence type="ECO:0000313" key="12">
    <source>
        <dbReference type="Proteomes" id="UP000835206"/>
    </source>
</evidence>
<dbReference type="SMART" id="SM00020">
    <property type="entry name" value="Tryp_SPc"/>
    <property type="match status" value="1"/>
</dbReference>
<gene>
    <name evidence="13" type="primary">LOC100645388</name>
</gene>
<evidence type="ECO:0000256" key="9">
    <source>
        <dbReference type="RuleBase" id="RU363034"/>
    </source>
</evidence>
<dbReference type="Proteomes" id="UP000835206">
    <property type="component" value="Chromosome 15"/>
</dbReference>
<dbReference type="Gene3D" id="2.40.10.10">
    <property type="entry name" value="Trypsin-like serine proteases"/>
    <property type="match status" value="1"/>
</dbReference>
<dbReference type="InterPro" id="IPR018114">
    <property type="entry name" value="TRYPSIN_HIS"/>
</dbReference>
<evidence type="ECO:0000256" key="5">
    <source>
        <dbReference type="ARBA" id="ARBA00022801"/>
    </source>
</evidence>
<feature type="signal peptide" evidence="10">
    <location>
        <begin position="1"/>
        <end position="25"/>
    </location>
</feature>
<comment type="subcellular location">
    <subcellularLocation>
        <location evidence="1">Secreted</location>
    </subcellularLocation>
</comment>
<evidence type="ECO:0000256" key="7">
    <source>
        <dbReference type="ARBA" id="ARBA00023157"/>
    </source>
</evidence>
<evidence type="ECO:0000256" key="1">
    <source>
        <dbReference type="ARBA" id="ARBA00004613"/>
    </source>
</evidence>
<organism evidence="12 13">
    <name type="scientific">Bombus terrestris</name>
    <name type="common">Buff-tailed bumblebee</name>
    <name type="synonym">Apis terrestris</name>
    <dbReference type="NCBI Taxonomy" id="30195"/>
    <lineage>
        <taxon>Eukaryota</taxon>
        <taxon>Metazoa</taxon>
        <taxon>Ecdysozoa</taxon>
        <taxon>Arthropoda</taxon>
        <taxon>Hexapoda</taxon>
        <taxon>Insecta</taxon>
        <taxon>Pterygota</taxon>
        <taxon>Neoptera</taxon>
        <taxon>Endopterygota</taxon>
        <taxon>Hymenoptera</taxon>
        <taxon>Apocrita</taxon>
        <taxon>Aculeata</taxon>
        <taxon>Apoidea</taxon>
        <taxon>Anthophila</taxon>
        <taxon>Apidae</taxon>
        <taxon>Bombus</taxon>
        <taxon>Bombus</taxon>
    </lineage>
</organism>
<evidence type="ECO:0000256" key="8">
    <source>
        <dbReference type="ARBA" id="ARBA00024195"/>
    </source>
</evidence>
<feature type="domain" description="Peptidase S1" evidence="11">
    <location>
        <begin position="154"/>
        <end position="398"/>
    </location>
</feature>
<dbReference type="GO" id="GO:0006508">
    <property type="term" value="P:proteolysis"/>
    <property type="evidence" value="ECO:0007669"/>
    <property type="project" value="UniProtKB-KW"/>
</dbReference>
<dbReference type="KEGG" id="bter:100645388"/>
<keyword evidence="2" id="KW-0964">Secreted</keyword>
<dbReference type="InterPro" id="IPR033116">
    <property type="entry name" value="TRYPSIN_SER"/>
</dbReference>
<dbReference type="PANTHER" id="PTHR24260">
    <property type="match status" value="1"/>
</dbReference>
<keyword evidence="5 9" id="KW-0378">Hydrolase</keyword>
<proteinExistence type="inferred from homology"/>
<protein>
    <submittedName>
        <fullName evidence="13">Serine protease snake</fullName>
    </submittedName>
</protein>
<evidence type="ECO:0000256" key="10">
    <source>
        <dbReference type="SAM" id="SignalP"/>
    </source>
</evidence>
<name>A0A9B0F5Z2_BOMTE</name>
<dbReference type="Pfam" id="PF00089">
    <property type="entry name" value="Trypsin"/>
    <property type="match status" value="1"/>
</dbReference>
<dbReference type="PROSITE" id="PS50240">
    <property type="entry name" value="TRYPSIN_DOM"/>
    <property type="match status" value="1"/>
</dbReference>
<dbReference type="RefSeq" id="XP_003401334.1">
    <property type="nucleotide sequence ID" value="XM_003401286.4"/>
</dbReference>
<sequence>MRLSTRTSIIFFSVLLCGILISCNAQYEGDSCTIDGTPGICIALSPANCPSVYQDLLKGKSPSSLCGYKNFDPIVCCPKNTPTTTSPNTITNTIKNTTPTTADRGSVVTKGAKAKAMCEKYAKSVYQLVPSPALIIDRPLINISVCAIKTRKLIIGGTKAEPKEFPHMAAIGYDTENGIDWQCGGTLISERFVLTAAHCTYSINGGRARWVRLGDLNLENTDDDARPQNYLIIERIKHNKYQSRFAYHDIALLKLEKDVEFNAWIRPSCLPYSLPDIGTDGKATASGWGTVDFFEDPSKDLLKVTINLVTQPVCNRSFVHESKFIRGIVDEWQICAGEVGKDTCQGDSGGPLVIFNNDYDCMYSVVGITSIGKPCGLSDPGVYTRVYHYISWIESNVWPDS</sequence>
<dbReference type="InterPro" id="IPR001314">
    <property type="entry name" value="Peptidase_S1A"/>
</dbReference>
<dbReference type="PROSITE" id="PS00135">
    <property type="entry name" value="TRYPSIN_SER"/>
    <property type="match status" value="1"/>
</dbReference>
<dbReference type="OrthoDB" id="6339452at2759"/>
<dbReference type="InterPro" id="IPR051333">
    <property type="entry name" value="CLIP_Serine_Protease"/>
</dbReference>
<dbReference type="InterPro" id="IPR043504">
    <property type="entry name" value="Peptidase_S1_PA_chymotrypsin"/>
</dbReference>
<keyword evidence="7" id="KW-1015">Disulfide bond</keyword>
<dbReference type="PRINTS" id="PR00722">
    <property type="entry name" value="CHYMOTRYPSIN"/>
</dbReference>
<comment type="similarity">
    <text evidence="8">Belongs to the peptidase S1 family. CLIP subfamily.</text>
</comment>
<dbReference type="CDD" id="cd00190">
    <property type="entry name" value="Tryp_SPc"/>
    <property type="match status" value="1"/>
</dbReference>
<dbReference type="InterPro" id="IPR009003">
    <property type="entry name" value="Peptidase_S1_PA"/>
</dbReference>
<dbReference type="InterPro" id="IPR022700">
    <property type="entry name" value="CLIP"/>
</dbReference>